<dbReference type="Proteomes" id="UP001147752">
    <property type="component" value="Unassembled WGS sequence"/>
</dbReference>
<evidence type="ECO:0000259" key="3">
    <source>
        <dbReference type="Pfam" id="PF00135"/>
    </source>
</evidence>
<reference evidence="4" key="2">
    <citation type="journal article" date="2023" name="IMA Fungus">
        <title>Comparative genomic study of the Penicillium genus elucidates a diverse pangenome and 15 lateral gene transfer events.</title>
        <authorList>
            <person name="Petersen C."/>
            <person name="Sorensen T."/>
            <person name="Nielsen M.R."/>
            <person name="Sondergaard T.E."/>
            <person name="Sorensen J.L."/>
            <person name="Fitzpatrick D.A."/>
            <person name="Frisvad J.C."/>
            <person name="Nielsen K.L."/>
        </authorList>
    </citation>
    <scope>NUCLEOTIDE SEQUENCE</scope>
    <source>
        <strain evidence="4">IBT 3081</strain>
    </source>
</reference>
<dbReference type="SUPFAM" id="SSF53474">
    <property type="entry name" value="alpha/beta-Hydrolases"/>
    <property type="match status" value="1"/>
</dbReference>
<evidence type="ECO:0000256" key="1">
    <source>
        <dbReference type="ARBA" id="ARBA00005964"/>
    </source>
</evidence>
<dbReference type="Gene3D" id="3.40.50.1820">
    <property type="entry name" value="alpha/beta hydrolase"/>
    <property type="match status" value="1"/>
</dbReference>
<name>A0A9W9VC95_9EURO</name>
<evidence type="ECO:0000256" key="2">
    <source>
        <dbReference type="ARBA" id="ARBA00022801"/>
    </source>
</evidence>
<dbReference type="EMBL" id="JAPZBT010000002">
    <property type="protein sequence ID" value="KAJ5375399.1"/>
    <property type="molecule type" value="Genomic_DNA"/>
</dbReference>
<dbReference type="GeneID" id="81464318"/>
<gene>
    <name evidence="4" type="ORF">N7517_007405</name>
</gene>
<dbReference type="PANTHER" id="PTHR43142:SF1">
    <property type="entry name" value="CARBOXYLIC ESTER HYDROLASE"/>
    <property type="match status" value="1"/>
</dbReference>
<sequence length="609" mass="66675">MTNRLFASGVALLLAIIAIYYQELFDTFFLSSSLKVVDSARDITYLGSVSSAGIEHFQNIFYAEEPTGQRRFAAPVPARPVKGSIIDATRAGAWCPQATGDILPFTSRVTNISENCLSLRIARPARTQKDAKLPVVVWIHGGGHALGSASDILYEPDGLVNLAAADGQPLVYVGINYRLGLFGFATSEALIERKDTNAGLRDQRAALEWVRDNIESFGGDPHRVTVIGQSVGASDIGLQLTAFGGGQDVPFQQGVMMSGGPGLNFNSQPELVASNTAAIAQQVGCGDNQDLQTVECLRGVPFERLANLSVAASRAARPPFGEGYFYPTIDDDFIQDRPSELTRDGKFTKGIPLIASWVTNDGAWYALPTTATDDEVLGSFGLWLHKLSESTKQKLLHLYPLEDFEHMIKPEHEGQLSPQYYRAAQLNRDIWFTCPVLDFTWQYVKNGGVEASQVRLYEFNQTRYAPVFDFMGVSMWGVAHLSDIPYLFNNDHLGAGADNSDAQLALARDFSRTIIQFVHNSPKGSDDRLQSWPPAFSDELSKSSIGDLPSHISVQLFGGPHGSVPTRCSEGIGADMEVMTDAEKALHWEMLFSRCAFLNGQQFREEAGV</sequence>
<organism evidence="4 5">
    <name type="scientific">Penicillium concentricum</name>
    <dbReference type="NCBI Taxonomy" id="293559"/>
    <lineage>
        <taxon>Eukaryota</taxon>
        <taxon>Fungi</taxon>
        <taxon>Dikarya</taxon>
        <taxon>Ascomycota</taxon>
        <taxon>Pezizomycotina</taxon>
        <taxon>Eurotiomycetes</taxon>
        <taxon>Eurotiomycetidae</taxon>
        <taxon>Eurotiales</taxon>
        <taxon>Aspergillaceae</taxon>
        <taxon>Penicillium</taxon>
    </lineage>
</organism>
<dbReference type="GO" id="GO:0072330">
    <property type="term" value="P:monocarboxylic acid biosynthetic process"/>
    <property type="evidence" value="ECO:0007669"/>
    <property type="project" value="UniProtKB-ARBA"/>
</dbReference>
<accession>A0A9W9VC95</accession>
<protein>
    <submittedName>
        <fullName evidence="4">Carboxylesterase type B</fullName>
    </submittedName>
</protein>
<keyword evidence="5" id="KW-1185">Reference proteome</keyword>
<dbReference type="RefSeq" id="XP_056581385.1">
    <property type="nucleotide sequence ID" value="XM_056725135.1"/>
</dbReference>
<feature type="domain" description="Carboxylesterase type B" evidence="3">
    <location>
        <begin position="53"/>
        <end position="538"/>
    </location>
</feature>
<dbReference type="Pfam" id="PF00135">
    <property type="entry name" value="COesterase"/>
    <property type="match status" value="1"/>
</dbReference>
<comment type="similarity">
    <text evidence="1">Belongs to the type-B carboxylesterase/lipase family.</text>
</comment>
<dbReference type="GO" id="GO:0016787">
    <property type="term" value="F:hydrolase activity"/>
    <property type="evidence" value="ECO:0007669"/>
    <property type="project" value="UniProtKB-KW"/>
</dbReference>
<keyword evidence="2" id="KW-0378">Hydrolase</keyword>
<dbReference type="GO" id="GO:0017000">
    <property type="term" value="P:antibiotic biosynthetic process"/>
    <property type="evidence" value="ECO:0007669"/>
    <property type="project" value="UniProtKB-ARBA"/>
</dbReference>
<reference evidence="4" key="1">
    <citation type="submission" date="2022-12" db="EMBL/GenBank/DDBJ databases">
        <authorList>
            <person name="Petersen C."/>
        </authorList>
    </citation>
    <scope>NUCLEOTIDE SEQUENCE</scope>
    <source>
        <strain evidence="4">IBT 3081</strain>
    </source>
</reference>
<comment type="caution">
    <text evidence="4">The sequence shown here is derived from an EMBL/GenBank/DDBJ whole genome shotgun (WGS) entry which is preliminary data.</text>
</comment>
<dbReference type="InterPro" id="IPR029058">
    <property type="entry name" value="AB_hydrolase_fold"/>
</dbReference>
<dbReference type="AlphaFoldDB" id="A0A9W9VC95"/>
<evidence type="ECO:0000313" key="5">
    <source>
        <dbReference type="Proteomes" id="UP001147752"/>
    </source>
</evidence>
<dbReference type="PANTHER" id="PTHR43142">
    <property type="entry name" value="CARBOXYLIC ESTER HYDROLASE"/>
    <property type="match status" value="1"/>
</dbReference>
<dbReference type="InterPro" id="IPR002018">
    <property type="entry name" value="CarbesteraseB"/>
</dbReference>
<evidence type="ECO:0000313" key="4">
    <source>
        <dbReference type="EMBL" id="KAJ5375399.1"/>
    </source>
</evidence>
<dbReference type="OrthoDB" id="408631at2759"/>
<proteinExistence type="inferred from homology"/>